<comment type="caution">
    <text evidence="8">The sequence shown here is derived from an EMBL/GenBank/DDBJ whole genome shotgun (WGS) entry which is preliminary data.</text>
</comment>
<evidence type="ECO:0000256" key="1">
    <source>
        <dbReference type="ARBA" id="ARBA00001286"/>
    </source>
</evidence>
<gene>
    <name evidence="8" type="ORF">FYJ73_06785</name>
</gene>
<comment type="catalytic activity">
    <reaction evidence="6">
        <text>a 6-O-methyl-2'-deoxyguanosine in DNA + L-cysteinyl-[protein] = S-methyl-L-cysteinyl-[protein] + a 2'-deoxyguanosine in DNA</text>
        <dbReference type="Rhea" id="RHEA:24000"/>
        <dbReference type="Rhea" id="RHEA-COMP:10131"/>
        <dbReference type="Rhea" id="RHEA-COMP:10132"/>
        <dbReference type="Rhea" id="RHEA-COMP:11367"/>
        <dbReference type="Rhea" id="RHEA-COMP:11368"/>
        <dbReference type="ChEBI" id="CHEBI:29950"/>
        <dbReference type="ChEBI" id="CHEBI:82612"/>
        <dbReference type="ChEBI" id="CHEBI:85445"/>
        <dbReference type="ChEBI" id="CHEBI:85448"/>
        <dbReference type="EC" id="2.1.1.63"/>
    </reaction>
</comment>
<evidence type="ECO:0000313" key="9">
    <source>
        <dbReference type="Proteomes" id="UP000438914"/>
    </source>
</evidence>
<name>A0A7K0KFY1_9BACT</name>
<dbReference type="PROSITE" id="PS00374">
    <property type="entry name" value="MGMT"/>
    <property type="match status" value="1"/>
</dbReference>
<dbReference type="PANTHER" id="PTHR42942">
    <property type="entry name" value="6-O-METHYLGUANINE DNA METHYLTRANSFERASE"/>
    <property type="match status" value="1"/>
</dbReference>
<keyword evidence="9" id="KW-1185">Reference proteome</keyword>
<dbReference type="PANTHER" id="PTHR42942:SF1">
    <property type="entry name" value="ALKYLTRANSFERASE-LIKE PROTEIN 1"/>
    <property type="match status" value="1"/>
</dbReference>
<dbReference type="NCBIfam" id="TIGR00589">
    <property type="entry name" value="ogt"/>
    <property type="match status" value="1"/>
</dbReference>
<dbReference type="InterPro" id="IPR014048">
    <property type="entry name" value="MethylDNA_cys_MeTrfase_DNA-bd"/>
</dbReference>
<evidence type="ECO:0000256" key="3">
    <source>
        <dbReference type="ARBA" id="ARBA00022679"/>
    </source>
</evidence>
<accession>A0A7K0KFY1</accession>
<dbReference type="InterPro" id="IPR001497">
    <property type="entry name" value="MethylDNA_cys_MeTrfase_AS"/>
</dbReference>
<evidence type="ECO:0000256" key="6">
    <source>
        <dbReference type="ARBA" id="ARBA00049348"/>
    </source>
</evidence>
<dbReference type="Proteomes" id="UP000438914">
    <property type="component" value="Unassembled WGS sequence"/>
</dbReference>
<dbReference type="GO" id="GO:0003908">
    <property type="term" value="F:methylated-DNA-[protein]-cysteine S-methyltransferase activity"/>
    <property type="evidence" value="ECO:0007669"/>
    <property type="project" value="UniProtKB-EC"/>
</dbReference>
<dbReference type="InterPro" id="IPR036388">
    <property type="entry name" value="WH-like_DNA-bd_sf"/>
</dbReference>
<keyword evidence="5" id="KW-0234">DNA repair</keyword>
<protein>
    <submittedName>
        <fullName evidence="8">MGMT family protein</fullName>
    </submittedName>
</protein>
<evidence type="ECO:0000259" key="7">
    <source>
        <dbReference type="Pfam" id="PF01035"/>
    </source>
</evidence>
<dbReference type="SUPFAM" id="SSF46767">
    <property type="entry name" value="Methylated DNA-protein cysteine methyltransferase, C-terminal domain"/>
    <property type="match status" value="1"/>
</dbReference>
<keyword evidence="3" id="KW-0808">Transferase</keyword>
<dbReference type="EMBL" id="VUNG01000013">
    <property type="protein sequence ID" value="MST84375.1"/>
    <property type="molecule type" value="Genomic_DNA"/>
</dbReference>
<dbReference type="InterPro" id="IPR036217">
    <property type="entry name" value="MethylDNA_cys_MeTrfase_DNAb"/>
</dbReference>
<reference evidence="8 9" key="1">
    <citation type="submission" date="2019-08" db="EMBL/GenBank/DDBJ databases">
        <title>In-depth cultivation of the pig gut microbiome towards novel bacterial diversity and tailored functional studies.</title>
        <authorList>
            <person name="Wylensek D."/>
            <person name="Hitch T.C.A."/>
            <person name="Clavel T."/>
        </authorList>
    </citation>
    <scope>NUCLEOTIDE SEQUENCE [LARGE SCALE GENOMIC DNA]</scope>
    <source>
        <strain evidence="8 9">LKV-178-WT-2A</strain>
    </source>
</reference>
<evidence type="ECO:0000313" key="8">
    <source>
        <dbReference type="EMBL" id="MST84375.1"/>
    </source>
</evidence>
<dbReference type="Pfam" id="PF01035">
    <property type="entry name" value="DNA_binding_1"/>
    <property type="match status" value="1"/>
</dbReference>
<dbReference type="GO" id="GO:0006281">
    <property type="term" value="P:DNA repair"/>
    <property type="evidence" value="ECO:0007669"/>
    <property type="project" value="UniProtKB-KW"/>
</dbReference>
<evidence type="ECO:0000256" key="4">
    <source>
        <dbReference type="ARBA" id="ARBA00022763"/>
    </source>
</evidence>
<keyword evidence="4" id="KW-0227">DNA damage</keyword>
<sequence>MKDAKADKRREFVEAVYDIVRQIPTGRVLTYGQVATLAGCPHHARQVGFWLSRVPEDMHLPCHRVINSAGRLSPVFPEQRERLVQDGVLFKSNGCVDMNRCQWKL</sequence>
<evidence type="ECO:0000256" key="2">
    <source>
        <dbReference type="ARBA" id="ARBA00022603"/>
    </source>
</evidence>
<dbReference type="InterPro" id="IPR052520">
    <property type="entry name" value="ATL_DNA_repair"/>
</dbReference>
<feature type="domain" description="Methylated-DNA-[protein]-cysteine S-methyltransferase DNA binding" evidence="7">
    <location>
        <begin position="11"/>
        <end position="82"/>
    </location>
</feature>
<keyword evidence="2" id="KW-0489">Methyltransferase</keyword>
<comment type="catalytic activity">
    <reaction evidence="1">
        <text>a 4-O-methyl-thymidine in DNA + L-cysteinyl-[protein] = a thymidine in DNA + S-methyl-L-cysteinyl-[protein]</text>
        <dbReference type="Rhea" id="RHEA:53428"/>
        <dbReference type="Rhea" id="RHEA-COMP:10131"/>
        <dbReference type="Rhea" id="RHEA-COMP:10132"/>
        <dbReference type="Rhea" id="RHEA-COMP:13555"/>
        <dbReference type="Rhea" id="RHEA-COMP:13556"/>
        <dbReference type="ChEBI" id="CHEBI:29950"/>
        <dbReference type="ChEBI" id="CHEBI:82612"/>
        <dbReference type="ChEBI" id="CHEBI:137386"/>
        <dbReference type="ChEBI" id="CHEBI:137387"/>
        <dbReference type="EC" id="2.1.1.63"/>
    </reaction>
</comment>
<proteinExistence type="predicted"/>
<dbReference type="CDD" id="cd06445">
    <property type="entry name" value="ATase"/>
    <property type="match status" value="1"/>
</dbReference>
<evidence type="ECO:0000256" key="5">
    <source>
        <dbReference type="ARBA" id="ARBA00023204"/>
    </source>
</evidence>
<dbReference type="Gene3D" id="1.10.10.10">
    <property type="entry name" value="Winged helix-like DNA-binding domain superfamily/Winged helix DNA-binding domain"/>
    <property type="match status" value="1"/>
</dbReference>
<dbReference type="GO" id="GO:0032259">
    <property type="term" value="P:methylation"/>
    <property type="evidence" value="ECO:0007669"/>
    <property type="project" value="UniProtKB-KW"/>
</dbReference>
<dbReference type="RefSeq" id="WP_154533963.1">
    <property type="nucleotide sequence ID" value="NZ_VUNG01000013.1"/>
</dbReference>
<dbReference type="AlphaFoldDB" id="A0A7K0KFY1"/>
<organism evidence="8 9">
    <name type="scientific">Hallella mizrahii</name>
    <dbReference type="NCBI Taxonomy" id="2606637"/>
    <lineage>
        <taxon>Bacteria</taxon>
        <taxon>Pseudomonadati</taxon>
        <taxon>Bacteroidota</taxon>
        <taxon>Bacteroidia</taxon>
        <taxon>Bacteroidales</taxon>
        <taxon>Prevotellaceae</taxon>
        <taxon>Hallella</taxon>
    </lineage>
</organism>